<dbReference type="OrthoDB" id="9789742at2"/>
<keyword evidence="3" id="KW-0378">Hydrolase</keyword>
<dbReference type="InterPro" id="IPR024607">
    <property type="entry name" value="Sulfatase_CS"/>
</dbReference>
<comment type="similarity">
    <text evidence="1">Belongs to the sulfatase family.</text>
</comment>
<dbReference type="Pfam" id="PF00884">
    <property type="entry name" value="Sulfatase"/>
    <property type="match status" value="1"/>
</dbReference>
<feature type="domain" description="N-sulphoglucosamine sulphohydrolase C-terminal" evidence="6">
    <location>
        <begin position="489"/>
        <end position="530"/>
    </location>
</feature>
<dbReference type="SUPFAM" id="SSF53649">
    <property type="entry name" value="Alkaline phosphatase-like"/>
    <property type="match status" value="1"/>
</dbReference>
<evidence type="ECO:0000256" key="4">
    <source>
        <dbReference type="ARBA" id="ARBA00023180"/>
    </source>
</evidence>
<dbReference type="Gene3D" id="3.40.720.10">
    <property type="entry name" value="Alkaline Phosphatase, subunit A"/>
    <property type="match status" value="1"/>
</dbReference>
<dbReference type="InterPro" id="IPR017850">
    <property type="entry name" value="Alkaline_phosphatase_core_sf"/>
</dbReference>
<dbReference type="CDD" id="cd16031">
    <property type="entry name" value="G6S_like"/>
    <property type="match status" value="1"/>
</dbReference>
<comment type="caution">
    <text evidence="7">The sequence shown here is derived from an EMBL/GenBank/DDBJ whole genome shotgun (WGS) entry which is preliminary data.</text>
</comment>
<dbReference type="PANTHER" id="PTHR43108">
    <property type="entry name" value="N-ACETYLGLUCOSAMINE-6-SULFATASE FAMILY MEMBER"/>
    <property type="match status" value="1"/>
</dbReference>
<keyword evidence="4" id="KW-0325">Glycoprotein</keyword>
<evidence type="ECO:0000259" key="6">
    <source>
        <dbReference type="Pfam" id="PF16347"/>
    </source>
</evidence>
<name>A0A4S1DTR5_9FLAO</name>
<evidence type="ECO:0000256" key="2">
    <source>
        <dbReference type="ARBA" id="ARBA00022729"/>
    </source>
</evidence>
<organism evidence="7 8">
    <name type="scientific">Flavivirga rizhaonensis</name>
    <dbReference type="NCBI Taxonomy" id="2559571"/>
    <lineage>
        <taxon>Bacteria</taxon>
        <taxon>Pseudomonadati</taxon>
        <taxon>Bacteroidota</taxon>
        <taxon>Flavobacteriia</taxon>
        <taxon>Flavobacteriales</taxon>
        <taxon>Flavobacteriaceae</taxon>
        <taxon>Flavivirga</taxon>
    </lineage>
</organism>
<dbReference type="InterPro" id="IPR000917">
    <property type="entry name" value="Sulfatase_N"/>
</dbReference>
<dbReference type="PROSITE" id="PS00523">
    <property type="entry name" value="SULFATASE_1"/>
    <property type="match status" value="1"/>
</dbReference>
<dbReference type="AlphaFoldDB" id="A0A4S1DTR5"/>
<dbReference type="GO" id="GO:0016787">
    <property type="term" value="F:hydrolase activity"/>
    <property type="evidence" value="ECO:0007669"/>
    <property type="project" value="UniProtKB-KW"/>
</dbReference>
<evidence type="ECO:0000259" key="5">
    <source>
        <dbReference type="Pfam" id="PF00884"/>
    </source>
</evidence>
<dbReference type="Proteomes" id="UP000307602">
    <property type="component" value="Unassembled WGS sequence"/>
</dbReference>
<reference evidence="7 8" key="1">
    <citation type="submission" date="2019-04" db="EMBL/GenBank/DDBJ databases">
        <authorList>
            <person name="Liu A."/>
        </authorList>
    </citation>
    <scope>NUCLEOTIDE SEQUENCE [LARGE SCALE GENOMIC DNA]</scope>
    <source>
        <strain evidence="7 8">RZ03</strain>
    </source>
</reference>
<dbReference type="PROSITE" id="PS00149">
    <property type="entry name" value="SULFATASE_2"/>
    <property type="match status" value="1"/>
</dbReference>
<keyword evidence="8" id="KW-1185">Reference proteome</keyword>
<sequence length="553" mass="64342">MINKTLFIVIFSVFLSCKNVSPKKDITEKQPNIIFIMSDDHTTQAFGIYGSRLATLNPTPTLDKIANEGIIFNNCFVTNSICTPSRATIITGQYSQTNGVLDLEGHIPVNKQYLPQEMKKLGYETAVVGKWHLKNEPATFDFYAVLPGQGKYHNPVFRTQGSKPWPKNTINKKGHSSDNITDISIDWLKHKRDKTKPFFLMHHYKAPHDDFEYAPRYKDYLEDTFIPEPASLYDNKNNGSIATRGKNDSLIHDIGSSVSKRNTVRNMGMRLWSDEFTKISNPNFDPSKRIKPNMSDKAYTHETYQEYLKRYLRCVKGVDDNVARLVQFLKNEGLYENTIIVYTGDQGFMLGEHDYIDKRWMYEESQRMPFFLRYPEKIKSGTRTDAIINNADFAPTLIDLAGGTPPKKMQGNSFKHILETGEEPKGWQQSTYYRYWMHMAHAHANPAHFGIRTKQYKLIFFYGKYWVDTNNPDAEWNKDSWGNRFEMHTPTAWEFYDLSKDPQEMNNAYKNPEYKDIITELKTQLIAKREALNEEDLDKYPHIQKVIDAHWND</sequence>
<feature type="domain" description="Sulfatase N-terminal" evidence="5">
    <location>
        <begin position="31"/>
        <end position="402"/>
    </location>
</feature>
<evidence type="ECO:0000313" key="8">
    <source>
        <dbReference type="Proteomes" id="UP000307602"/>
    </source>
</evidence>
<dbReference type="EMBL" id="SRSO01000033">
    <property type="protein sequence ID" value="TGV00808.1"/>
    <property type="molecule type" value="Genomic_DNA"/>
</dbReference>
<evidence type="ECO:0000256" key="1">
    <source>
        <dbReference type="ARBA" id="ARBA00008779"/>
    </source>
</evidence>
<keyword evidence="2" id="KW-0732">Signal</keyword>
<dbReference type="RefSeq" id="WP_135878589.1">
    <property type="nucleotide sequence ID" value="NZ_SRSO01000033.1"/>
</dbReference>
<protein>
    <submittedName>
        <fullName evidence="7">DUF4976 domain-containing protein</fullName>
    </submittedName>
</protein>
<evidence type="ECO:0000313" key="7">
    <source>
        <dbReference type="EMBL" id="TGV00808.1"/>
    </source>
</evidence>
<accession>A0A4S1DTR5</accession>
<evidence type="ECO:0000256" key="3">
    <source>
        <dbReference type="ARBA" id="ARBA00022801"/>
    </source>
</evidence>
<dbReference type="Pfam" id="PF16347">
    <property type="entry name" value="SGSH_C"/>
    <property type="match status" value="1"/>
</dbReference>
<proteinExistence type="inferred from homology"/>
<gene>
    <name evidence="7" type="ORF">EM932_17945</name>
</gene>
<dbReference type="InterPro" id="IPR032506">
    <property type="entry name" value="SGSH_C"/>
</dbReference>
<dbReference type="PANTHER" id="PTHR43108:SF6">
    <property type="entry name" value="N-SULPHOGLUCOSAMINE SULPHOHYDROLASE"/>
    <property type="match status" value="1"/>
</dbReference>
<dbReference type="PROSITE" id="PS51257">
    <property type="entry name" value="PROKAR_LIPOPROTEIN"/>
    <property type="match status" value="1"/>
</dbReference>